<dbReference type="eggNOG" id="COG2318">
    <property type="taxonomic scope" value="Bacteria"/>
</dbReference>
<dbReference type="RefSeq" id="WP_019387221.1">
    <property type="nucleotide sequence ID" value="NZ_ALIH01000005.1"/>
</dbReference>
<name>A0A1M6C543_9FLAO</name>
<dbReference type="STRING" id="1178825.SAMN05216261_1072"/>
<sequence>MKVSDLNPSEYNIYYKTYIDKVSKEVNLMDGFINGQNNILKFFKDIPEDKLGYRYAKDKWSIKEVLQHIIDTERVFMYRCFRIARHDSTPLVGFEQDDFIKPSRADEKSLKLLIEEYQSVRQSFIVLLKSLNNVDLQCLGHASGNPLSARAAAFIILGHEIHHIEVIKNRYL</sequence>
<feature type="domain" description="DinB-like" evidence="1">
    <location>
        <begin position="36"/>
        <end position="167"/>
    </location>
</feature>
<dbReference type="InterPro" id="IPR024775">
    <property type="entry name" value="DinB-like"/>
</dbReference>
<gene>
    <name evidence="2" type="ORF">SAMN05216261_1072</name>
</gene>
<evidence type="ECO:0000259" key="1">
    <source>
        <dbReference type="Pfam" id="PF12867"/>
    </source>
</evidence>
<reference evidence="2 3" key="1">
    <citation type="submission" date="2016-11" db="EMBL/GenBank/DDBJ databases">
        <authorList>
            <person name="Jaros S."/>
            <person name="Januszkiewicz K."/>
            <person name="Wedrychowicz H."/>
        </authorList>
    </citation>
    <scope>NUCLEOTIDE SEQUENCE [LARGE SCALE GENOMIC DNA]</scope>
    <source>
        <strain evidence="2 3">CGMCC 1.12213</strain>
    </source>
</reference>
<accession>A0A1M6C543</accession>
<dbReference type="SUPFAM" id="SSF109854">
    <property type="entry name" value="DinB/YfiT-like putative metalloenzymes"/>
    <property type="match status" value="1"/>
</dbReference>
<dbReference type="Gene3D" id="1.20.120.450">
    <property type="entry name" value="dinb family like domain"/>
    <property type="match status" value="1"/>
</dbReference>
<dbReference type="Proteomes" id="UP000184396">
    <property type="component" value="Unassembled WGS sequence"/>
</dbReference>
<keyword evidence="3" id="KW-1185">Reference proteome</keyword>
<protein>
    <submittedName>
        <fullName evidence="2">DinB superfamily protein</fullName>
    </submittedName>
</protein>
<organism evidence="2 3">
    <name type="scientific">Algibacter luteus</name>
    <dbReference type="NCBI Taxonomy" id="1178825"/>
    <lineage>
        <taxon>Bacteria</taxon>
        <taxon>Pseudomonadati</taxon>
        <taxon>Bacteroidota</taxon>
        <taxon>Flavobacteriia</taxon>
        <taxon>Flavobacteriales</taxon>
        <taxon>Flavobacteriaceae</taxon>
        <taxon>Algibacter</taxon>
    </lineage>
</organism>
<evidence type="ECO:0000313" key="2">
    <source>
        <dbReference type="EMBL" id="SHI56140.1"/>
    </source>
</evidence>
<dbReference type="OrthoDB" id="9793216at2"/>
<dbReference type="EMBL" id="FQYK01000002">
    <property type="protein sequence ID" value="SHI56140.1"/>
    <property type="molecule type" value="Genomic_DNA"/>
</dbReference>
<dbReference type="InterPro" id="IPR034660">
    <property type="entry name" value="DinB/YfiT-like"/>
</dbReference>
<dbReference type="AlphaFoldDB" id="A0A1M6C543"/>
<evidence type="ECO:0000313" key="3">
    <source>
        <dbReference type="Proteomes" id="UP000184396"/>
    </source>
</evidence>
<dbReference type="Pfam" id="PF12867">
    <property type="entry name" value="DinB_2"/>
    <property type="match status" value="1"/>
</dbReference>
<proteinExistence type="predicted"/>